<proteinExistence type="predicted"/>
<organism evidence="2">
    <name type="scientific">Siphoviridae sp. ctv4j104</name>
    <dbReference type="NCBI Taxonomy" id="2826510"/>
    <lineage>
        <taxon>Viruses</taxon>
        <taxon>Duplodnaviria</taxon>
        <taxon>Heunggongvirae</taxon>
        <taxon>Uroviricota</taxon>
        <taxon>Caudoviricetes</taxon>
    </lineage>
</organism>
<feature type="region of interest" description="Disordered" evidence="1">
    <location>
        <begin position="1"/>
        <end position="43"/>
    </location>
</feature>
<protein>
    <recommendedName>
        <fullName evidence="3">Scaffolding protein</fullName>
    </recommendedName>
</protein>
<evidence type="ECO:0000313" key="2">
    <source>
        <dbReference type="EMBL" id="DAD78999.1"/>
    </source>
</evidence>
<name>A0A8S5MA86_9CAUD</name>
<reference evidence="2" key="1">
    <citation type="journal article" date="2021" name="Proc. Natl. Acad. Sci. U.S.A.">
        <title>A Catalog of Tens of Thousands of Viruses from Human Metagenomes Reveals Hidden Associations with Chronic Diseases.</title>
        <authorList>
            <person name="Tisza M.J."/>
            <person name="Buck C.B."/>
        </authorList>
    </citation>
    <scope>NUCLEOTIDE SEQUENCE</scope>
    <source>
        <strain evidence="2">Ctv4j104</strain>
    </source>
</reference>
<evidence type="ECO:0008006" key="3">
    <source>
        <dbReference type="Google" id="ProtNLM"/>
    </source>
</evidence>
<evidence type="ECO:0000256" key="1">
    <source>
        <dbReference type="SAM" id="MobiDB-lite"/>
    </source>
</evidence>
<accession>A0A8S5MA86</accession>
<dbReference type="EMBL" id="BK014855">
    <property type="protein sequence ID" value="DAD78999.1"/>
    <property type="molecule type" value="Genomic_DNA"/>
</dbReference>
<feature type="compositionally biased region" description="Acidic residues" evidence="1">
    <location>
        <begin position="1"/>
        <end position="11"/>
    </location>
</feature>
<sequence>MFENENDVDGIDLDKLFANDDQQESSPAQDEAATPVNGDSAIDNTKAFAKRLRESTDKARSEERESIAKTMGYGSYDELMKSREKKVIEEKGFDPEEVTPLVEQLVKERIDKDPRMQELEELRQLKVQEFGKKELAEVTKLSGGEITSFNQLSPEVISAWKQKGSLKAAYLEVEGEKRITRMMNEQNRSSTAHLTANGGSAAVPTGERNLTADEKKMYKFFNPSMTDEQLNKITIKEK</sequence>